<protein>
    <recommendedName>
        <fullName evidence="5">Endonuclease/exonuclease/phosphatase domain-containing protein</fullName>
    </recommendedName>
</protein>
<dbReference type="GO" id="GO:0003906">
    <property type="term" value="F:DNA-(apurinic or apyrimidinic site) endonuclease activity"/>
    <property type="evidence" value="ECO:0007669"/>
    <property type="project" value="TreeGrafter"/>
</dbReference>
<dbReference type="Pfam" id="PF03372">
    <property type="entry name" value="Exo_endo_phos"/>
    <property type="match status" value="1"/>
</dbReference>
<keyword evidence="1 4" id="KW-0479">Metal-binding</keyword>
<evidence type="ECO:0000256" key="1">
    <source>
        <dbReference type="ARBA" id="ARBA00022723"/>
    </source>
</evidence>
<keyword evidence="2" id="KW-0378">Hydrolase</keyword>
<dbReference type="GO" id="GO:0005634">
    <property type="term" value="C:nucleus"/>
    <property type="evidence" value="ECO:0007669"/>
    <property type="project" value="TreeGrafter"/>
</dbReference>
<evidence type="ECO:0000256" key="3">
    <source>
        <dbReference type="ARBA" id="ARBA00022842"/>
    </source>
</evidence>
<comment type="cofactor">
    <cofactor evidence="4">
        <name>Mg(2+)</name>
        <dbReference type="ChEBI" id="CHEBI:18420"/>
    </cofactor>
    <cofactor evidence="4">
        <name>Mn(2+)</name>
        <dbReference type="ChEBI" id="CHEBI:29035"/>
    </cofactor>
    <text evidence="4">Probably binds two magnesium or manganese ions per subunit.</text>
</comment>
<proteinExistence type="predicted"/>
<dbReference type="GO" id="GO:0008311">
    <property type="term" value="F:double-stranded DNA 3'-5' DNA exonuclease activity"/>
    <property type="evidence" value="ECO:0007669"/>
    <property type="project" value="TreeGrafter"/>
</dbReference>
<evidence type="ECO:0000259" key="5">
    <source>
        <dbReference type="Pfam" id="PF03372"/>
    </source>
</evidence>
<keyword evidence="3 4" id="KW-0460">Magnesium</keyword>
<sequence>MNMEGSSRRGRVKGKGAGWSPMKPKIVSWNVRGLNEINKRLRIRNMLREWKVDIVCLQETKLKTIDRRIVRSLWSGVHVDWAYLASNGASGGVLVLWDRRVVEKIDEFIGQYMIACSFKCVR</sequence>
<dbReference type="PANTHER" id="PTHR22748:SF19">
    <property type="entry name" value="ENDONUCLEASE_EXONUCLEASE_PHOSPHATASE DOMAIN-CONTAINING PROTEIN"/>
    <property type="match status" value="1"/>
</dbReference>
<dbReference type="GO" id="GO:0046872">
    <property type="term" value="F:metal ion binding"/>
    <property type="evidence" value="ECO:0007669"/>
    <property type="project" value="UniProtKB-KW"/>
</dbReference>
<feature type="binding site" evidence="4">
    <location>
        <position position="30"/>
    </location>
    <ligand>
        <name>Mg(2+)</name>
        <dbReference type="ChEBI" id="CHEBI:18420"/>
        <label>1</label>
    </ligand>
</feature>
<dbReference type="InterPro" id="IPR005135">
    <property type="entry name" value="Endo/exonuclease/phosphatase"/>
</dbReference>
<name>A0A8T1P7W6_CARIL</name>
<gene>
    <name evidence="6" type="ORF">CIPAW_10G022700</name>
</gene>
<keyword evidence="4" id="KW-0464">Manganese</keyword>
<reference evidence="6" key="1">
    <citation type="submission" date="2020-12" db="EMBL/GenBank/DDBJ databases">
        <title>WGS assembly of Carya illinoinensis cv. Pawnee.</title>
        <authorList>
            <person name="Platts A."/>
            <person name="Shu S."/>
            <person name="Wright S."/>
            <person name="Barry K."/>
            <person name="Edger P."/>
            <person name="Pires J.C."/>
            <person name="Schmutz J."/>
        </authorList>
    </citation>
    <scope>NUCLEOTIDE SEQUENCE</scope>
    <source>
        <tissue evidence="6">Leaf</tissue>
    </source>
</reference>
<dbReference type="EMBL" id="CM031818">
    <property type="protein sequence ID" value="KAG6638248.1"/>
    <property type="molecule type" value="Genomic_DNA"/>
</dbReference>
<dbReference type="GO" id="GO:0006284">
    <property type="term" value="P:base-excision repair"/>
    <property type="evidence" value="ECO:0007669"/>
    <property type="project" value="TreeGrafter"/>
</dbReference>
<dbReference type="Proteomes" id="UP000811609">
    <property type="component" value="Chromosome 10"/>
</dbReference>
<comment type="caution">
    <text evidence="6">The sequence shown here is derived from an EMBL/GenBank/DDBJ whole genome shotgun (WGS) entry which is preliminary data.</text>
</comment>
<feature type="binding site" evidence="4">
    <location>
        <position position="59"/>
    </location>
    <ligand>
        <name>Mg(2+)</name>
        <dbReference type="ChEBI" id="CHEBI:18420"/>
        <label>1</label>
    </ligand>
</feature>
<evidence type="ECO:0000313" key="6">
    <source>
        <dbReference type="EMBL" id="KAG6638248.1"/>
    </source>
</evidence>
<dbReference type="AlphaFoldDB" id="A0A8T1P7W6"/>
<evidence type="ECO:0000256" key="2">
    <source>
        <dbReference type="ARBA" id="ARBA00022801"/>
    </source>
</evidence>
<accession>A0A8T1P7W6</accession>
<keyword evidence="7" id="KW-1185">Reference proteome</keyword>
<dbReference type="GO" id="GO:0008081">
    <property type="term" value="F:phosphoric diester hydrolase activity"/>
    <property type="evidence" value="ECO:0007669"/>
    <property type="project" value="TreeGrafter"/>
</dbReference>
<organism evidence="6 7">
    <name type="scientific">Carya illinoinensis</name>
    <name type="common">Pecan</name>
    <dbReference type="NCBI Taxonomy" id="32201"/>
    <lineage>
        <taxon>Eukaryota</taxon>
        <taxon>Viridiplantae</taxon>
        <taxon>Streptophyta</taxon>
        <taxon>Embryophyta</taxon>
        <taxon>Tracheophyta</taxon>
        <taxon>Spermatophyta</taxon>
        <taxon>Magnoliopsida</taxon>
        <taxon>eudicotyledons</taxon>
        <taxon>Gunneridae</taxon>
        <taxon>Pentapetalae</taxon>
        <taxon>rosids</taxon>
        <taxon>fabids</taxon>
        <taxon>Fagales</taxon>
        <taxon>Juglandaceae</taxon>
        <taxon>Carya</taxon>
    </lineage>
</organism>
<evidence type="ECO:0000256" key="4">
    <source>
        <dbReference type="PIRSR" id="PIRSR604808-2"/>
    </source>
</evidence>
<feature type="domain" description="Endonuclease/exonuclease/phosphatase" evidence="5">
    <location>
        <begin position="27"/>
        <end position="109"/>
    </location>
</feature>
<dbReference type="PANTHER" id="PTHR22748">
    <property type="entry name" value="AP ENDONUCLEASE"/>
    <property type="match status" value="1"/>
</dbReference>
<evidence type="ECO:0000313" key="7">
    <source>
        <dbReference type="Proteomes" id="UP000811609"/>
    </source>
</evidence>
<dbReference type="InterPro" id="IPR004808">
    <property type="entry name" value="AP_endonuc_1"/>
</dbReference>